<evidence type="ECO:0000313" key="3">
    <source>
        <dbReference type="Proteomes" id="UP000248764"/>
    </source>
</evidence>
<reference evidence="2 3" key="1">
    <citation type="submission" date="2018-01" db="EMBL/GenBank/DDBJ databases">
        <title>Draft genome sequence of Jiangella sp. GTF31.</title>
        <authorList>
            <person name="Sahin N."/>
            <person name="Ay H."/>
            <person name="Saygin H."/>
        </authorList>
    </citation>
    <scope>NUCLEOTIDE SEQUENCE [LARGE SCALE GENOMIC DNA]</scope>
    <source>
        <strain evidence="2 3">GTF31</strain>
    </source>
</reference>
<comment type="caution">
    <text evidence="2">The sequence shown here is derived from an EMBL/GenBank/DDBJ whole genome shotgun (WGS) entry which is preliminary data.</text>
</comment>
<evidence type="ECO:0000313" key="2">
    <source>
        <dbReference type="EMBL" id="PZF83342.1"/>
    </source>
</evidence>
<dbReference type="InterPro" id="IPR023809">
    <property type="entry name" value="Thiopep_bacteriocin_synth_dom"/>
</dbReference>
<dbReference type="AlphaFoldDB" id="A0A2W2BB47"/>
<dbReference type="NCBIfam" id="TIGR03891">
    <property type="entry name" value="thiopep_ocin"/>
    <property type="match status" value="1"/>
</dbReference>
<dbReference type="RefSeq" id="WP_111255073.1">
    <property type="nucleotide sequence ID" value="NZ_POTW01000026.1"/>
</dbReference>
<organism evidence="2 3">
    <name type="scientific">Jiangella anatolica</name>
    <dbReference type="NCBI Taxonomy" id="2670374"/>
    <lineage>
        <taxon>Bacteria</taxon>
        <taxon>Bacillati</taxon>
        <taxon>Actinomycetota</taxon>
        <taxon>Actinomycetes</taxon>
        <taxon>Jiangellales</taxon>
        <taxon>Jiangellaceae</taxon>
        <taxon>Jiangella</taxon>
    </lineage>
</organism>
<name>A0A2W2BB47_9ACTN</name>
<gene>
    <name evidence="2" type="ORF">C1I92_12940</name>
</gene>
<feature type="domain" description="Thiopeptide-type bacteriocin biosynthesis" evidence="1">
    <location>
        <begin position="21"/>
        <end position="273"/>
    </location>
</feature>
<dbReference type="Proteomes" id="UP000248764">
    <property type="component" value="Unassembled WGS sequence"/>
</dbReference>
<keyword evidence="3" id="KW-1185">Reference proteome</keyword>
<sequence length="280" mass="29988">MTETRTERVRGPHQWAGAAPWLYAKVYGRPDRQAELLTDHLPALLAAWDEPPVWWFSRYRDPEPHLRLRIALAGGDGAAYSLAARRVGSWAASLRGLGLLRDVSYVPHRPATGRWGAGPALTAAEAVFAADSHAAVVQLTGTSPEHRRALTAASLVAIATGFSGGATAGLRWLIDHAGPGPAAPEPRPVPAAAVRLADPAGDWAALRSTPGGGAVAHAWELRRRALVAYRAQLRQAGRLDTGRVLAALLHAHHLRAAGADPADRRESLRLARAAALFWRR</sequence>
<accession>A0A2W2BB47</accession>
<dbReference type="Pfam" id="PF14028">
    <property type="entry name" value="Lant_dehydr_C"/>
    <property type="match status" value="1"/>
</dbReference>
<protein>
    <recommendedName>
        <fullName evidence="1">Thiopeptide-type bacteriocin biosynthesis domain-containing protein</fullName>
    </recommendedName>
</protein>
<dbReference type="EMBL" id="POTW01000026">
    <property type="protein sequence ID" value="PZF83342.1"/>
    <property type="molecule type" value="Genomic_DNA"/>
</dbReference>
<proteinExistence type="predicted"/>
<evidence type="ECO:0000259" key="1">
    <source>
        <dbReference type="Pfam" id="PF14028"/>
    </source>
</evidence>